<protein>
    <submittedName>
        <fullName evidence="2">Intracellular septation protein</fullName>
    </submittedName>
</protein>
<evidence type="ECO:0000256" key="1">
    <source>
        <dbReference type="SAM" id="Phobius"/>
    </source>
</evidence>
<reference evidence="3" key="1">
    <citation type="submission" date="2018-06" db="EMBL/GenBank/DDBJ databases">
        <title>Description of Blautia argi sp. nov., a new anaerobic isolated from dog feces.</title>
        <authorList>
            <person name="Chang Y.-H."/>
            <person name="Paek J."/>
            <person name="Shin Y."/>
        </authorList>
    </citation>
    <scope>NUCLEOTIDE SEQUENCE [LARGE SCALE GENOMIC DNA]</scope>
    <source>
        <strain evidence="3">KCTC 15426</strain>
    </source>
</reference>
<feature type="transmembrane region" description="Helical" evidence="1">
    <location>
        <begin position="31"/>
        <end position="51"/>
    </location>
</feature>
<organism evidence="2 3">
    <name type="scientific">Blautia argi</name>
    <dbReference type="NCBI Taxonomy" id="1912897"/>
    <lineage>
        <taxon>Bacteria</taxon>
        <taxon>Bacillati</taxon>
        <taxon>Bacillota</taxon>
        <taxon>Clostridia</taxon>
        <taxon>Lachnospirales</taxon>
        <taxon>Lachnospiraceae</taxon>
        <taxon>Blautia</taxon>
    </lineage>
</organism>
<dbReference type="OrthoDB" id="1975256at2"/>
<gene>
    <name evidence="2" type="ORF">DQQ01_14100</name>
</gene>
<dbReference type="RefSeq" id="WP_111920517.1">
    <property type="nucleotide sequence ID" value="NZ_CAUWHR010000028.1"/>
</dbReference>
<sequence length="72" mass="8450">MKDKLIPILNLCVAFFVILYAGFVYKSTYDISLVTIVLLVACLAPVLHLAWNYIRIRFGEYEEQHSHHYYRG</sequence>
<feature type="transmembrane region" description="Helical" evidence="1">
    <location>
        <begin position="7"/>
        <end position="25"/>
    </location>
</feature>
<accession>A0A2Z4UDG6</accession>
<proteinExistence type="predicted"/>
<keyword evidence="1" id="KW-0812">Transmembrane</keyword>
<dbReference type="EMBL" id="CP030280">
    <property type="protein sequence ID" value="AWY99072.1"/>
    <property type="molecule type" value="Genomic_DNA"/>
</dbReference>
<dbReference type="AlphaFoldDB" id="A0A2Z4UDG6"/>
<evidence type="ECO:0000313" key="3">
    <source>
        <dbReference type="Proteomes" id="UP000250003"/>
    </source>
</evidence>
<name>A0A2Z4UDG6_9FIRM</name>
<keyword evidence="1" id="KW-1133">Transmembrane helix</keyword>
<dbReference type="Proteomes" id="UP000250003">
    <property type="component" value="Chromosome"/>
</dbReference>
<keyword evidence="3" id="KW-1185">Reference proteome</keyword>
<evidence type="ECO:0000313" key="2">
    <source>
        <dbReference type="EMBL" id="AWY99072.1"/>
    </source>
</evidence>
<keyword evidence="1" id="KW-0472">Membrane</keyword>
<dbReference type="KEGG" id="blau:DQQ01_14100"/>